<evidence type="ECO:0000256" key="1">
    <source>
        <dbReference type="SAM" id="MobiDB-lite"/>
    </source>
</evidence>
<keyword evidence="2" id="KW-0812">Transmembrane</keyword>
<feature type="compositionally biased region" description="Polar residues" evidence="1">
    <location>
        <begin position="451"/>
        <end position="460"/>
    </location>
</feature>
<feature type="region of interest" description="Disordered" evidence="1">
    <location>
        <begin position="42"/>
        <end position="351"/>
    </location>
</feature>
<keyword evidence="2" id="KW-0472">Membrane</keyword>
<feature type="compositionally biased region" description="Basic and acidic residues" evidence="1">
    <location>
        <begin position="269"/>
        <end position="278"/>
    </location>
</feature>
<organism evidence="3 4">
    <name type="scientific">Citrullus colocynthis</name>
    <name type="common">colocynth</name>
    <dbReference type="NCBI Taxonomy" id="252529"/>
    <lineage>
        <taxon>Eukaryota</taxon>
        <taxon>Viridiplantae</taxon>
        <taxon>Streptophyta</taxon>
        <taxon>Embryophyta</taxon>
        <taxon>Tracheophyta</taxon>
        <taxon>Spermatophyta</taxon>
        <taxon>Magnoliopsida</taxon>
        <taxon>eudicotyledons</taxon>
        <taxon>Gunneridae</taxon>
        <taxon>Pentapetalae</taxon>
        <taxon>rosids</taxon>
        <taxon>fabids</taxon>
        <taxon>Cucurbitales</taxon>
        <taxon>Cucurbitaceae</taxon>
        <taxon>Benincaseae</taxon>
        <taxon>Citrullus</taxon>
    </lineage>
</organism>
<feature type="compositionally biased region" description="Basic and acidic residues" evidence="1">
    <location>
        <begin position="43"/>
        <end position="54"/>
    </location>
</feature>
<feature type="compositionally biased region" description="Low complexity" evidence="1">
    <location>
        <begin position="236"/>
        <end position="254"/>
    </location>
</feature>
<feature type="compositionally biased region" description="Basic and acidic residues" evidence="1">
    <location>
        <begin position="122"/>
        <end position="137"/>
    </location>
</feature>
<sequence>MLKKSPSRSSRSKGIKVKHILQIVLLVGVCFWLIYQVKRSHDKKKEFDQKDNEITIKTQDGGGRLNLGRKGLDPQVEEVHPGEKQEEDEEEETGGEEEDSKHEGEEGREEQKNEAVDEEDEGSKHEEETDDDGRGGGDEDIDENDQEKADNESDREVENVDDERLKEDGDEDAGGNEERDKEDQRENENSSDEQENESGDRSTHEAREENYKGDDASSAVAHDDHSTTSETEEMNIENSNENLELNSNEQNSESSDIEEFKRIHNSSRLTEEVDKMAKNETSTNENFSHVKLNESTSLPTDGSVQNSTLTTQSEDQPESSNIKSSATTETNKVENVDSSQQNGTEIGLHHAQNETIDNLTAQNETIDNLTAQNETSLQSLILTNLNDKVLENTTTSESQPNPISKDENSNGVEGETVNITSNADLTISDDKTTEPEKDVRTTEPENVLPTLITQENSEATQNDKTEDNGESNGDSSDSTNHIEDPVQDDPIDSNDSHVTERVDLDTLPDIRTEVDNSEETAAE</sequence>
<feature type="transmembrane region" description="Helical" evidence="2">
    <location>
        <begin position="20"/>
        <end position="37"/>
    </location>
</feature>
<protein>
    <submittedName>
        <fullName evidence="3">Uncharacterized protein</fullName>
    </submittedName>
</protein>
<feature type="compositionally biased region" description="Basic and acidic residues" evidence="1">
    <location>
        <begin position="428"/>
        <end position="443"/>
    </location>
</feature>
<evidence type="ECO:0000313" key="4">
    <source>
        <dbReference type="Proteomes" id="UP001642487"/>
    </source>
</evidence>
<dbReference type="PANTHER" id="PTHR33700:SF4">
    <property type="entry name" value="MYB-LIKE PROTEIN X"/>
    <property type="match status" value="1"/>
</dbReference>
<feature type="compositionally biased region" description="Basic and acidic residues" evidence="1">
    <location>
        <begin position="99"/>
        <end position="115"/>
    </location>
</feature>
<gene>
    <name evidence="3" type="ORF">CITCOLO1_LOCUS14304</name>
</gene>
<reference evidence="3 4" key="1">
    <citation type="submission" date="2024-03" db="EMBL/GenBank/DDBJ databases">
        <authorList>
            <person name="Gkanogiannis A."/>
            <person name="Becerra Lopez-Lavalle L."/>
        </authorList>
    </citation>
    <scope>NUCLEOTIDE SEQUENCE [LARGE SCALE GENOMIC DNA]</scope>
</reference>
<proteinExistence type="predicted"/>
<name>A0ABP0YNT3_9ROSI</name>
<dbReference type="Proteomes" id="UP001642487">
    <property type="component" value="Chromosome 5"/>
</dbReference>
<keyword evidence="2" id="KW-1133">Transmembrane helix</keyword>
<feature type="compositionally biased region" description="Polar residues" evidence="1">
    <location>
        <begin position="391"/>
        <end position="402"/>
    </location>
</feature>
<evidence type="ECO:0000256" key="2">
    <source>
        <dbReference type="SAM" id="Phobius"/>
    </source>
</evidence>
<feature type="compositionally biased region" description="Polar residues" evidence="1">
    <location>
        <begin position="279"/>
        <end position="330"/>
    </location>
</feature>
<feature type="compositionally biased region" description="Basic and acidic residues" evidence="1">
    <location>
        <begin position="146"/>
        <end position="167"/>
    </location>
</feature>
<feature type="compositionally biased region" description="Basic and acidic residues" evidence="1">
    <location>
        <begin position="198"/>
        <end position="227"/>
    </location>
</feature>
<feature type="compositionally biased region" description="Basic and acidic residues" evidence="1">
    <location>
        <begin position="176"/>
        <end position="188"/>
    </location>
</feature>
<accession>A0ABP0YNT3</accession>
<evidence type="ECO:0000313" key="3">
    <source>
        <dbReference type="EMBL" id="CAK9322174.1"/>
    </source>
</evidence>
<feature type="compositionally biased region" description="Basic and acidic residues" evidence="1">
    <location>
        <begin position="494"/>
        <end position="514"/>
    </location>
</feature>
<feature type="compositionally biased region" description="Acidic residues" evidence="1">
    <location>
        <begin position="85"/>
        <end position="98"/>
    </location>
</feature>
<keyword evidence="4" id="KW-1185">Reference proteome</keyword>
<feature type="region of interest" description="Disordered" evidence="1">
    <location>
        <begin position="391"/>
        <end position="523"/>
    </location>
</feature>
<dbReference type="PANTHER" id="PTHR33700">
    <property type="entry name" value="MYB-LIKE PROTEIN X"/>
    <property type="match status" value="1"/>
</dbReference>
<dbReference type="EMBL" id="OZ021739">
    <property type="protein sequence ID" value="CAK9322174.1"/>
    <property type="molecule type" value="Genomic_DNA"/>
</dbReference>